<feature type="chain" id="PRO_5035442736" evidence="2">
    <location>
        <begin position="24"/>
        <end position="68"/>
    </location>
</feature>
<evidence type="ECO:0000313" key="4">
    <source>
        <dbReference type="Proteomes" id="UP000801492"/>
    </source>
</evidence>
<feature type="non-terminal residue" evidence="3">
    <location>
        <position position="1"/>
    </location>
</feature>
<feature type="compositionally biased region" description="Polar residues" evidence="1">
    <location>
        <begin position="27"/>
        <end position="38"/>
    </location>
</feature>
<evidence type="ECO:0000313" key="3">
    <source>
        <dbReference type="EMBL" id="KAF2879603.1"/>
    </source>
</evidence>
<gene>
    <name evidence="3" type="ORF">ILUMI_26567</name>
</gene>
<feature type="signal peptide" evidence="2">
    <location>
        <begin position="1"/>
        <end position="23"/>
    </location>
</feature>
<keyword evidence="2" id="KW-0732">Signal</keyword>
<protein>
    <submittedName>
        <fullName evidence="3">Uncharacterized protein</fullName>
    </submittedName>
</protein>
<proteinExistence type="predicted"/>
<evidence type="ECO:0000256" key="2">
    <source>
        <dbReference type="SAM" id="SignalP"/>
    </source>
</evidence>
<accession>A0A8K0C7R9</accession>
<dbReference type="AlphaFoldDB" id="A0A8K0C7R9"/>
<dbReference type="OrthoDB" id="67700at2759"/>
<name>A0A8K0C7R9_IGNLU</name>
<organism evidence="3 4">
    <name type="scientific">Ignelater luminosus</name>
    <name type="common">Cucubano</name>
    <name type="synonym">Pyrophorus luminosus</name>
    <dbReference type="NCBI Taxonomy" id="2038154"/>
    <lineage>
        <taxon>Eukaryota</taxon>
        <taxon>Metazoa</taxon>
        <taxon>Ecdysozoa</taxon>
        <taxon>Arthropoda</taxon>
        <taxon>Hexapoda</taxon>
        <taxon>Insecta</taxon>
        <taxon>Pterygota</taxon>
        <taxon>Neoptera</taxon>
        <taxon>Endopterygota</taxon>
        <taxon>Coleoptera</taxon>
        <taxon>Polyphaga</taxon>
        <taxon>Elateriformia</taxon>
        <taxon>Elateroidea</taxon>
        <taxon>Elateridae</taxon>
        <taxon>Agrypninae</taxon>
        <taxon>Pyrophorini</taxon>
        <taxon>Ignelater</taxon>
    </lineage>
</organism>
<evidence type="ECO:0000256" key="1">
    <source>
        <dbReference type="SAM" id="MobiDB-lite"/>
    </source>
</evidence>
<sequence length="68" mass="7208">MWAAFSRSLEVLIAFFEYYTARAQLETTGSPQAKSPGSSAGALIPPEARTPTATANKALQNVKGDHPS</sequence>
<dbReference type="Proteomes" id="UP000801492">
    <property type="component" value="Unassembled WGS sequence"/>
</dbReference>
<keyword evidence="4" id="KW-1185">Reference proteome</keyword>
<reference evidence="3" key="1">
    <citation type="submission" date="2019-08" db="EMBL/GenBank/DDBJ databases">
        <title>The genome of the North American firefly Photinus pyralis.</title>
        <authorList>
            <consortium name="Photinus pyralis genome working group"/>
            <person name="Fallon T.R."/>
            <person name="Sander Lower S.E."/>
            <person name="Weng J.-K."/>
        </authorList>
    </citation>
    <scope>NUCLEOTIDE SEQUENCE</scope>
    <source>
        <strain evidence="3">TRF0915ILg1</strain>
        <tissue evidence="3">Whole body</tissue>
    </source>
</reference>
<dbReference type="EMBL" id="VTPC01091120">
    <property type="protein sequence ID" value="KAF2879603.1"/>
    <property type="molecule type" value="Genomic_DNA"/>
</dbReference>
<feature type="region of interest" description="Disordered" evidence="1">
    <location>
        <begin position="27"/>
        <end position="68"/>
    </location>
</feature>
<comment type="caution">
    <text evidence="3">The sequence shown here is derived from an EMBL/GenBank/DDBJ whole genome shotgun (WGS) entry which is preliminary data.</text>
</comment>